<keyword evidence="2" id="KW-1005">Bacterial flagellum biogenesis</keyword>
<dbReference type="EMBL" id="CXWC01000001">
    <property type="protein sequence ID" value="CTQ65028.1"/>
    <property type="molecule type" value="Genomic_DNA"/>
</dbReference>
<dbReference type="NCBIfam" id="NF009432">
    <property type="entry name" value="PRK12791.1"/>
    <property type="match status" value="1"/>
</dbReference>
<evidence type="ECO:0000256" key="4">
    <source>
        <dbReference type="SAM" id="MobiDB-lite"/>
    </source>
</evidence>
<evidence type="ECO:0000313" key="5">
    <source>
        <dbReference type="EMBL" id="CTQ65028.1"/>
    </source>
</evidence>
<sequence length="164" mass="17858">MALKVELKPGERIIIGDSVITNDNQRTRLFIEGQAPILREKDILTPTTADTPAKRVYLAVQLMYLSTDMEKIQENYFTLVNDIVKAAPSTIPYVTRISNAIITGAFYKALKEARKLIEYEGTLISHVQAGSASLPENEPGGGVTERTGSESADESRSTAAADQG</sequence>
<keyword evidence="6" id="KW-1185">Reference proteome</keyword>
<protein>
    <submittedName>
        <fullName evidence="5">Flagellar biosynthesis repressor FlbT</fullName>
    </submittedName>
</protein>
<dbReference type="GeneID" id="97668060"/>
<keyword evidence="1" id="KW-0678">Repressor</keyword>
<dbReference type="GO" id="GO:0048027">
    <property type="term" value="F:mRNA 5'-UTR binding"/>
    <property type="evidence" value="ECO:0007669"/>
    <property type="project" value="InterPro"/>
</dbReference>
<dbReference type="STRING" id="311410.LA5095_03246"/>
<keyword evidence="5" id="KW-0969">Cilium</keyword>
<keyword evidence="5" id="KW-0966">Cell projection</keyword>
<dbReference type="RefSeq" id="WP_055116599.1">
    <property type="nucleotide sequence ID" value="NZ_CANKXR010000009.1"/>
</dbReference>
<dbReference type="Pfam" id="PF07378">
    <property type="entry name" value="FlbT"/>
    <property type="match status" value="1"/>
</dbReference>
<keyword evidence="5" id="KW-0282">Flagellum</keyword>
<dbReference type="AlphaFoldDB" id="A0A0M6ZBD9"/>
<dbReference type="GO" id="GO:0006402">
    <property type="term" value="P:mRNA catabolic process"/>
    <property type="evidence" value="ECO:0007669"/>
    <property type="project" value="InterPro"/>
</dbReference>
<feature type="region of interest" description="Disordered" evidence="4">
    <location>
        <begin position="130"/>
        <end position="164"/>
    </location>
</feature>
<evidence type="ECO:0000256" key="3">
    <source>
        <dbReference type="ARBA" id="ARBA00022884"/>
    </source>
</evidence>
<keyword evidence="3" id="KW-0694">RNA-binding</keyword>
<proteinExistence type="predicted"/>
<accession>A0A0M6ZBD9</accession>
<gene>
    <name evidence="5" type="ORF">LA5096_00612</name>
</gene>
<evidence type="ECO:0000256" key="2">
    <source>
        <dbReference type="ARBA" id="ARBA00022795"/>
    </source>
</evidence>
<dbReference type="OrthoDB" id="8561314at2"/>
<organism evidence="5 6">
    <name type="scientific">Roseibium album</name>
    <dbReference type="NCBI Taxonomy" id="311410"/>
    <lineage>
        <taxon>Bacteria</taxon>
        <taxon>Pseudomonadati</taxon>
        <taxon>Pseudomonadota</taxon>
        <taxon>Alphaproteobacteria</taxon>
        <taxon>Hyphomicrobiales</taxon>
        <taxon>Stappiaceae</taxon>
        <taxon>Roseibium</taxon>
    </lineage>
</organism>
<dbReference type="GO" id="GO:1902209">
    <property type="term" value="P:negative regulation of bacterial-type flagellum assembly"/>
    <property type="evidence" value="ECO:0007669"/>
    <property type="project" value="InterPro"/>
</dbReference>
<reference evidence="6" key="1">
    <citation type="submission" date="2015-07" db="EMBL/GenBank/DDBJ databases">
        <authorList>
            <person name="Rodrigo-Torres Lidia"/>
            <person name="Arahal R.David."/>
        </authorList>
    </citation>
    <scope>NUCLEOTIDE SEQUENCE [LARGE SCALE GENOMIC DNA]</scope>
    <source>
        <strain evidence="6">CECT 5096</strain>
    </source>
</reference>
<evidence type="ECO:0000256" key="1">
    <source>
        <dbReference type="ARBA" id="ARBA00022491"/>
    </source>
</evidence>
<dbReference type="GO" id="GO:0044781">
    <property type="term" value="P:bacterial-type flagellum organization"/>
    <property type="evidence" value="ECO:0007669"/>
    <property type="project" value="UniProtKB-KW"/>
</dbReference>
<evidence type="ECO:0000313" key="6">
    <source>
        <dbReference type="Proteomes" id="UP000049983"/>
    </source>
</evidence>
<dbReference type="Proteomes" id="UP000049983">
    <property type="component" value="Unassembled WGS sequence"/>
</dbReference>
<name>A0A0M6ZBD9_9HYPH</name>
<dbReference type="InterPro" id="IPR009967">
    <property type="entry name" value="Flagellum_FlbT"/>
</dbReference>